<name>A0A4S3PXB1_9BACI</name>
<dbReference type="Gene3D" id="3.50.50.60">
    <property type="entry name" value="FAD/NAD(P)-binding domain"/>
    <property type="match status" value="1"/>
</dbReference>
<sequence>MKQLSMWEATSNKKEQRSSLSGNEECDVVIIGGGFTGLSTAYHLQKKNVKTIVLEKSYLGSGASGRNGGQILTGFIDSMSSLAKKKGLQTARQMLQMSLDSIDLIERISKENQISCSFKRSGHLYAAYKPAHIDWLKEEQEILEKDFNYRVRVLDKQDLQAELKTDFYHGGCIDENSATYHPFNYVLGLAETVEKLGGTIYENSEAHEIIKSSNGKVTVMTEDGRVTADHLVIVTNAYSGNLHKTISRSVIPVESIMIATEQLPEELVSELIPNDRAVFDTKHMLYYFRRTPDNRIAFGGSGRSLSSDTAPLYLKLKEGMNNVFPELKKYMAEFCWSGKVGFTKEMLPYIGQLEDGTHFAFGYAGHGAAMSTLMGKLLAGNILSENNGKNPFEKNDLRPIPFYSQHGKVVGLMKYYFKVKDAIS</sequence>
<reference evidence="2 3" key="1">
    <citation type="journal article" date="2019" name="Indoor Air">
        <title>Impacts of indoor surface finishes on bacterial viability.</title>
        <authorList>
            <person name="Hu J."/>
            <person name="Maamar S.B."/>
            <person name="Glawe A.J."/>
            <person name="Gottel N."/>
            <person name="Gilbert J.A."/>
            <person name="Hartmann E.M."/>
        </authorList>
    </citation>
    <scope>NUCLEOTIDE SEQUENCE [LARGE SCALE GENOMIC DNA]</scope>
    <source>
        <strain evidence="2 3">AF060A6</strain>
    </source>
</reference>
<gene>
    <name evidence="2" type="ORF">E1I69_04620</name>
</gene>
<evidence type="ECO:0000313" key="2">
    <source>
        <dbReference type="EMBL" id="THE14106.1"/>
    </source>
</evidence>
<evidence type="ECO:0000313" key="3">
    <source>
        <dbReference type="Proteomes" id="UP000306477"/>
    </source>
</evidence>
<dbReference type="SUPFAM" id="SSF51905">
    <property type="entry name" value="FAD/NAD(P)-binding domain"/>
    <property type="match status" value="1"/>
</dbReference>
<dbReference type="PANTHER" id="PTHR13847:SF281">
    <property type="entry name" value="FAD DEPENDENT OXIDOREDUCTASE DOMAIN-CONTAINING PROTEIN"/>
    <property type="match status" value="1"/>
</dbReference>
<dbReference type="InterPro" id="IPR006076">
    <property type="entry name" value="FAD-dep_OxRdtase"/>
</dbReference>
<accession>A0A4S3PXB1</accession>
<proteinExistence type="predicted"/>
<dbReference type="Pfam" id="PF01266">
    <property type="entry name" value="DAO"/>
    <property type="match status" value="1"/>
</dbReference>
<keyword evidence="3" id="KW-1185">Reference proteome</keyword>
<evidence type="ECO:0000259" key="1">
    <source>
        <dbReference type="Pfam" id="PF01266"/>
    </source>
</evidence>
<dbReference type="Gene3D" id="3.30.9.10">
    <property type="entry name" value="D-Amino Acid Oxidase, subunit A, domain 2"/>
    <property type="match status" value="1"/>
</dbReference>
<dbReference type="OrthoDB" id="571248at2"/>
<dbReference type="GO" id="GO:0005737">
    <property type="term" value="C:cytoplasm"/>
    <property type="evidence" value="ECO:0007669"/>
    <property type="project" value="TreeGrafter"/>
</dbReference>
<organism evidence="2 3">
    <name type="scientific">Bacillus timonensis</name>
    <dbReference type="NCBI Taxonomy" id="1033734"/>
    <lineage>
        <taxon>Bacteria</taxon>
        <taxon>Bacillati</taxon>
        <taxon>Bacillota</taxon>
        <taxon>Bacilli</taxon>
        <taxon>Bacillales</taxon>
        <taxon>Bacillaceae</taxon>
        <taxon>Bacillus</taxon>
    </lineage>
</organism>
<dbReference type="PANTHER" id="PTHR13847">
    <property type="entry name" value="SARCOSINE DEHYDROGENASE-RELATED"/>
    <property type="match status" value="1"/>
</dbReference>
<comment type="caution">
    <text evidence="2">The sequence shown here is derived from an EMBL/GenBank/DDBJ whole genome shotgun (WGS) entry which is preliminary data.</text>
</comment>
<dbReference type="AlphaFoldDB" id="A0A4S3PXB1"/>
<dbReference type="InterPro" id="IPR036188">
    <property type="entry name" value="FAD/NAD-bd_sf"/>
</dbReference>
<dbReference type="EMBL" id="SLUB01000005">
    <property type="protein sequence ID" value="THE14106.1"/>
    <property type="molecule type" value="Genomic_DNA"/>
</dbReference>
<feature type="domain" description="FAD dependent oxidoreductase" evidence="1">
    <location>
        <begin position="27"/>
        <end position="379"/>
    </location>
</feature>
<dbReference type="Proteomes" id="UP000306477">
    <property type="component" value="Unassembled WGS sequence"/>
</dbReference>
<protein>
    <submittedName>
        <fullName evidence="2">FAD-binding oxidoreductase</fullName>
    </submittedName>
</protein>